<accession>A0A1G1L1L8</accession>
<name>A0A1G1L1L8_9BACT</name>
<dbReference type="SUPFAM" id="SSF50494">
    <property type="entry name" value="Trypsin-like serine proteases"/>
    <property type="match status" value="1"/>
</dbReference>
<dbReference type="GO" id="GO:0006508">
    <property type="term" value="P:proteolysis"/>
    <property type="evidence" value="ECO:0007669"/>
    <property type="project" value="InterPro"/>
</dbReference>
<dbReference type="InterPro" id="IPR009003">
    <property type="entry name" value="Peptidase_S1_PA"/>
</dbReference>
<evidence type="ECO:0000313" key="1">
    <source>
        <dbReference type="EMBL" id="OGW99053.1"/>
    </source>
</evidence>
<dbReference type="PRINTS" id="PR00834">
    <property type="entry name" value="PROTEASES2C"/>
</dbReference>
<reference evidence="1 2" key="1">
    <citation type="journal article" date="2016" name="Nat. Commun.">
        <title>Thousands of microbial genomes shed light on interconnected biogeochemical processes in an aquifer system.</title>
        <authorList>
            <person name="Anantharaman K."/>
            <person name="Brown C.T."/>
            <person name="Hug L.A."/>
            <person name="Sharon I."/>
            <person name="Castelle C.J."/>
            <person name="Probst A.J."/>
            <person name="Thomas B.C."/>
            <person name="Singh A."/>
            <person name="Wilkins M.J."/>
            <person name="Karaoz U."/>
            <person name="Brodie E.L."/>
            <person name="Williams K.H."/>
            <person name="Hubbard S.S."/>
            <person name="Banfield J.F."/>
        </authorList>
    </citation>
    <scope>NUCLEOTIDE SEQUENCE [LARGE SCALE GENOMIC DNA]</scope>
</reference>
<dbReference type="AlphaFoldDB" id="A0A1G1L1L8"/>
<evidence type="ECO:0000313" key="2">
    <source>
        <dbReference type="Proteomes" id="UP000178187"/>
    </source>
</evidence>
<evidence type="ECO:0008006" key="3">
    <source>
        <dbReference type="Google" id="ProtNLM"/>
    </source>
</evidence>
<dbReference type="Pfam" id="PF13365">
    <property type="entry name" value="Trypsin_2"/>
    <property type="match status" value="1"/>
</dbReference>
<proteinExistence type="predicted"/>
<dbReference type="PANTHER" id="PTHR22939:SF129">
    <property type="entry name" value="SERINE PROTEASE HTRA2, MITOCHONDRIAL"/>
    <property type="match status" value="1"/>
</dbReference>
<dbReference type="Proteomes" id="UP000178187">
    <property type="component" value="Unassembled WGS sequence"/>
</dbReference>
<dbReference type="PANTHER" id="PTHR22939">
    <property type="entry name" value="SERINE PROTEASE FAMILY S1C HTRA-RELATED"/>
    <property type="match status" value="1"/>
</dbReference>
<dbReference type="InterPro" id="IPR043504">
    <property type="entry name" value="Peptidase_S1_PA_chymotrypsin"/>
</dbReference>
<organism evidence="1 2">
    <name type="scientific">Candidatus Danuiimicrobium aquiferis</name>
    <dbReference type="NCBI Taxonomy" id="1801832"/>
    <lineage>
        <taxon>Bacteria</taxon>
        <taxon>Pseudomonadati</taxon>
        <taxon>Candidatus Omnitrophota</taxon>
        <taxon>Candidatus Danuiimicrobium</taxon>
    </lineage>
</organism>
<dbReference type="GO" id="GO:0004252">
    <property type="term" value="F:serine-type endopeptidase activity"/>
    <property type="evidence" value="ECO:0007669"/>
    <property type="project" value="InterPro"/>
</dbReference>
<dbReference type="EMBL" id="MHFR01000016">
    <property type="protein sequence ID" value="OGW99053.1"/>
    <property type="molecule type" value="Genomic_DNA"/>
</dbReference>
<dbReference type="InterPro" id="IPR001940">
    <property type="entry name" value="Peptidase_S1C"/>
</dbReference>
<protein>
    <recommendedName>
        <fullName evidence="3">Serine protease</fullName>
    </recommendedName>
</protein>
<comment type="caution">
    <text evidence="1">The sequence shown here is derived from an EMBL/GenBank/DDBJ whole genome shotgun (WGS) entry which is preliminary data.</text>
</comment>
<dbReference type="Gene3D" id="2.40.10.10">
    <property type="entry name" value="Trypsin-like serine proteases"/>
    <property type="match status" value="2"/>
</dbReference>
<gene>
    <name evidence="1" type="ORF">A3G33_01370</name>
</gene>
<sequence>MFTRKTITFIIGIQFLILSGTTEVESAQSVLANLFHASQAVVTVRAESGGAFGGKQQFLDPKTGRIVMLGRVRPVYYKREGAGVIIDPDGIIVTNAHTVQKSGRIRVALHDKTIVDGILLEVHPENDLAFIKIEPPFFLVAVRFADSDQLKPGRKVYCVGNSKLRKNSISEGKVKAIAKRSNTPSKEAHAVDAIQINFDIYEGDSGSPVFDEDGSLLGIMNAKSNQKTARSFAIPVNVIKSYLAKLGRKSISAQDHR</sequence>